<name>A0ABC8SN42_9AQUA</name>
<protein>
    <recommendedName>
        <fullName evidence="3">Integrase zinc-binding domain-containing protein</fullName>
    </recommendedName>
</protein>
<organism evidence="1 2">
    <name type="scientific">Ilex paraguariensis</name>
    <name type="common">yerba mate</name>
    <dbReference type="NCBI Taxonomy" id="185542"/>
    <lineage>
        <taxon>Eukaryota</taxon>
        <taxon>Viridiplantae</taxon>
        <taxon>Streptophyta</taxon>
        <taxon>Embryophyta</taxon>
        <taxon>Tracheophyta</taxon>
        <taxon>Spermatophyta</taxon>
        <taxon>Magnoliopsida</taxon>
        <taxon>eudicotyledons</taxon>
        <taxon>Gunneridae</taxon>
        <taxon>Pentapetalae</taxon>
        <taxon>asterids</taxon>
        <taxon>campanulids</taxon>
        <taxon>Aquifoliales</taxon>
        <taxon>Aquifoliaceae</taxon>
        <taxon>Ilex</taxon>
    </lineage>
</organism>
<evidence type="ECO:0000313" key="1">
    <source>
        <dbReference type="EMBL" id="CAK9158305.1"/>
    </source>
</evidence>
<keyword evidence="2" id="KW-1185">Reference proteome</keyword>
<comment type="caution">
    <text evidence="1">The sequence shown here is derived from an EMBL/GenBank/DDBJ whole genome shotgun (WGS) entry which is preliminary data.</text>
</comment>
<evidence type="ECO:0008006" key="3">
    <source>
        <dbReference type="Google" id="ProtNLM"/>
    </source>
</evidence>
<dbReference type="EMBL" id="CAUOFW020003155">
    <property type="protein sequence ID" value="CAK9158305.1"/>
    <property type="molecule type" value="Genomic_DNA"/>
</dbReference>
<sequence length="110" mass="13055">MQSKLQEARHMNKAPQLLFFSLYWTSGTLRRSTRRDVERRLGEDDPTADGRWLQPARRLTLQRRQSMSGKERRLAVLHDTRVGLNFGVDQTLAHLERHSYWPRIEADVQR</sequence>
<proteinExistence type="predicted"/>
<gene>
    <name evidence="1" type="ORF">ILEXP_LOCUS26923</name>
</gene>
<evidence type="ECO:0000313" key="2">
    <source>
        <dbReference type="Proteomes" id="UP001642360"/>
    </source>
</evidence>
<accession>A0ABC8SN42</accession>
<dbReference type="Proteomes" id="UP001642360">
    <property type="component" value="Unassembled WGS sequence"/>
</dbReference>
<dbReference type="AlphaFoldDB" id="A0ABC8SN42"/>
<reference evidence="1 2" key="1">
    <citation type="submission" date="2024-02" db="EMBL/GenBank/DDBJ databases">
        <authorList>
            <person name="Vignale AGUSTIN F."/>
            <person name="Sosa J E."/>
            <person name="Modenutti C."/>
        </authorList>
    </citation>
    <scope>NUCLEOTIDE SEQUENCE [LARGE SCALE GENOMIC DNA]</scope>
</reference>